<gene>
    <name evidence="3" type="ORF">LG649_06145</name>
</gene>
<name>A0A9X1HYU0_9FLAO</name>
<accession>A0A9X1HYU0</accession>
<feature type="domain" description="Alginate lyase 2" evidence="2">
    <location>
        <begin position="36"/>
        <end position="262"/>
    </location>
</feature>
<evidence type="ECO:0000313" key="4">
    <source>
        <dbReference type="Proteomes" id="UP001139199"/>
    </source>
</evidence>
<dbReference type="EMBL" id="JAJAPW010000002">
    <property type="protein sequence ID" value="MCB4798415.1"/>
    <property type="molecule type" value="Genomic_DNA"/>
</dbReference>
<organism evidence="3 4">
    <name type="scientific">Neotamlana laminarinivorans</name>
    <dbReference type="NCBI Taxonomy" id="2883124"/>
    <lineage>
        <taxon>Bacteria</taxon>
        <taxon>Pseudomonadati</taxon>
        <taxon>Bacteroidota</taxon>
        <taxon>Flavobacteriia</taxon>
        <taxon>Flavobacteriales</taxon>
        <taxon>Flavobacteriaceae</taxon>
        <taxon>Neotamlana</taxon>
    </lineage>
</organism>
<dbReference type="Proteomes" id="UP001139199">
    <property type="component" value="Unassembled WGS sequence"/>
</dbReference>
<sequence>MEITTSNFKIKTSKLILLLMLITCWAQAQTEAGDINWKKWQIDIPVNGKSKIIEGKAIKKALSSGAYNDYFKQNSNKTIELISGQKLRSNTGDAESRGFSSSELVEIYHSKSNDYSSYWTNSGTHVLSARLKAYKAEGSPETYLARILSADKSGTFDKMRLIWDNGILSVEYIDGAPADRRYSKKQIGKVDENMFTLTVKMISGDLSLSIKCKKAGLDIKNMLVANYVNTEYSHNLFRIGNCFNYSKSIDDGVKVQLKYVQLMHKK</sequence>
<dbReference type="RefSeq" id="WP_226542278.1">
    <property type="nucleotide sequence ID" value="NZ_JAJAPW010000002.1"/>
</dbReference>
<reference evidence="3" key="1">
    <citation type="submission" date="2021-10" db="EMBL/GenBank/DDBJ databases">
        <title>Tamlana sargassums sp. nov., and Tamlana laminarinivorans sp. nov., two new bacteria isolated from the brown alga.</title>
        <authorList>
            <person name="Li J."/>
        </authorList>
    </citation>
    <scope>NUCLEOTIDE SEQUENCE</scope>
    <source>
        <strain evidence="3">PT2-4</strain>
    </source>
</reference>
<dbReference type="Gene3D" id="2.60.120.200">
    <property type="match status" value="1"/>
</dbReference>
<dbReference type="InterPro" id="IPR014895">
    <property type="entry name" value="Alginate_lyase_2"/>
</dbReference>
<keyword evidence="4" id="KW-1185">Reference proteome</keyword>
<proteinExistence type="predicted"/>
<evidence type="ECO:0000256" key="1">
    <source>
        <dbReference type="SAM" id="SignalP"/>
    </source>
</evidence>
<feature type="signal peptide" evidence="1">
    <location>
        <begin position="1"/>
        <end position="28"/>
    </location>
</feature>
<feature type="chain" id="PRO_5040947348" description="Alginate lyase 2 domain-containing protein" evidence="1">
    <location>
        <begin position="29"/>
        <end position="266"/>
    </location>
</feature>
<dbReference type="GO" id="GO:0004553">
    <property type="term" value="F:hydrolase activity, hydrolyzing O-glycosyl compounds"/>
    <property type="evidence" value="ECO:0007669"/>
    <property type="project" value="UniProtKB-ARBA"/>
</dbReference>
<comment type="caution">
    <text evidence="3">The sequence shown here is derived from an EMBL/GenBank/DDBJ whole genome shotgun (WGS) entry which is preliminary data.</text>
</comment>
<protein>
    <recommendedName>
        <fullName evidence="2">Alginate lyase 2 domain-containing protein</fullName>
    </recommendedName>
</protein>
<dbReference type="Pfam" id="PF08787">
    <property type="entry name" value="Alginate_lyase2"/>
    <property type="match status" value="1"/>
</dbReference>
<evidence type="ECO:0000259" key="2">
    <source>
        <dbReference type="Pfam" id="PF08787"/>
    </source>
</evidence>
<keyword evidence="1" id="KW-0732">Signal</keyword>
<dbReference type="SUPFAM" id="SSF49899">
    <property type="entry name" value="Concanavalin A-like lectins/glucanases"/>
    <property type="match status" value="1"/>
</dbReference>
<evidence type="ECO:0000313" key="3">
    <source>
        <dbReference type="EMBL" id="MCB4798415.1"/>
    </source>
</evidence>
<dbReference type="InterPro" id="IPR013320">
    <property type="entry name" value="ConA-like_dom_sf"/>
</dbReference>
<dbReference type="GO" id="GO:0005975">
    <property type="term" value="P:carbohydrate metabolic process"/>
    <property type="evidence" value="ECO:0007669"/>
    <property type="project" value="UniProtKB-ARBA"/>
</dbReference>
<dbReference type="AlphaFoldDB" id="A0A9X1HYU0"/>